<feature type="non-terminal residue" evidence="2">
    <location>
        <position position="1"/>
    </location>
</feature>
<dbReference type="InterPro" id="IPR036188">
    <property type="entry name" value="FAD/NAD-bd_sf"/>
</dbReference>
<dbReference type="EMBL" id="BARW01042815">
    <property type="protein sequence ID" value="GAJ16566.1"/>
    <property type="molecule type" value="Genomic_DNA"/>
</dbReference>
<sequence>GAGIMGMATAYYLSKNGVKLAVIDKEYIGSGSTGRCIAGIRQQFSTPASIAV</sequence>
<accession>X1VLB3</accession>
<organism evidence="2">
    <name type="scientific">marine sediment metagenome</name>
    <dbReference type="NCBI Taxonomy" id="412755"/>
    <lineage>
        <taxon>unclassified sequences</taxon>
        <taxon>metagenomes</taxon>
        <taxon>ecological metagenomes</taxon>
    </lineage>
</organism>
<evidence type="ECO:0000313" key="2">
    <source>
        <dbReference type="EMBL" id="GAJ16566.1"/>
    </source>
</evidence>
<comment type="caution">
    <text evidence="2">The sequence shown here is derived from an EMBL/GenBank/DDBJ whole genome shotgun (WGS) entry which is preliminary data.</text>
</comment>
<protein>
    <recommendedName>
        <fullName evidence="1">FAD dependent oxidoreductase domain-containing protein</fullName>
    </recommendedName>
</protein>
<evidence type="ECO:0000259" key="1">
    <source>
        <dbReference type="Pfam" id="PF01266"/>
    </source>
</evidence>
<gene>
    <name evidence="2" type="ORF">S12H4_63187</name>
</gene>
<proteinExistence type="predicted"/>
<name>X1VLB3_9ZZZZ</name>
<feature type="non-terminal residue" evidence="2">
    <location>
        <position position="52"/>
    </location>
</feature>
<dbReference type="AlphaFoldDB" id="X1VLB3"/>
<dbReference type="Pfam" id="PF01266">
    <property type="entry name" value="DAO"/>
    <property type="match status" value="1"/>
</dbReference>
<feature type="domain" description="FAD dependent oxidoreductase" evidence="1">
    <location>
        <begin position="1"/>
        <end position="47"/>
    </location>
</feature>
<dbReference type="InterPro" id="IPR006076">
    <property type="entry name" value="FAD-dep_OxRdtase"/>
</dbReference>
<dbReference type="SUPFAM" id="SSF51905">
    <property type="entry name" value="FAD/NAD(P)-binding domain"/>
    <property type="match status" value="1"/>
</dbReference>
<reference evidence="2" key="1">
    <citation type="journal article" date="2014" name="Front. Microbiol.">
        <title>High frequency of phylogenetically diverse reductive dehalogenase-homologous genes in deep subseafloor sedimentary metagenomes.</title>
        <authorList>
            <person name="Kawai M."/>
            <person name="Futagami T."/>
            <person name="Toyoda A."/>
            <person name="Takaki Y."/>
            <person name="Nishi S."/>
            <person name="Hori S."/>
            <person name="Arai W."/>
            <person name="Tsubouchi T."/>
            <person name="Morono Y."/>
            <person name="Uchiyama I."/>
            <person name="Ito T."/>
            <person name="Fujiyama A."/>
            <person name="Inagaki F."/>
            <person name="Takami H."/>
        </authorList>
    </citation>
    <scope>NUCLEOTIDE SEQUENCE</scope>
    <source>
        <strain evidence="2">Expedition CK06-06</strain>
    </source>
</reference>
<dbReference type="Gene3D" id="3.50.50.60">
    <property type="entry name" value="FAD/NAD(P)-binding domain"/>
    <property type="match status" value="1"/>
</dbReference>